<dbReference type="Proteomes" id="UP001212803">
    <property type="component" value="Chromosome"/>
</dbReference>
<dbReference type="SUPFAM" id="SSF55347">
    <property type="entry name" value="Glyceraldehyde-3-phosphate dehydrogenase-like, C-terminal domain"/>
    <property type="match status" value="1"/>
</dbReference>
<evidence type="ECO:0000259" key="2">
    <source>
        <dbReference type="Pfam" id="PF02800"/>
    </source>
</evidence>
<dbReference type="EMBL" id="CP115149">
    <property type="protein sequence ID" value="WBL36497.1"/>
    <property type="molecule type" value="Genomic_DNA"/>
</dbReference>
<sequence>MRAGALNIVPTSTGAARALKLVIPEVEGKLDGLAYRVPTPTVSIVEVVALTEKDITKDALNDLIRETAAEKMKGILGITMDPVVSMDMKGDERSSIVDGLSTNVVGGNLVKVAAWYDNEWGYACRLSDLAAFVAEQGL</sequence>
<reference evidence="3 4" key="1">
    <citation type="journal article" date="2023" name="ISME J.">
        <title>Thermophilic Dehalococcoidia with unusual traits shed light on an unexpected past.</title>
        <authorList>
            <person name="Palmer M."/>
            <person name="Covington J.K."/>
            <person name="Zhou E.M."/>
            <person name="Thomas S.C."/>
            <person name="Habib N."/>
            <person name="Seymour C.O."/>
            <person name="Lai D."/>
            <person name="Johnston J."/>
            <person name="Hashimi A."/>
            <person name="Jiao J.Y."/>
            <person name="Muok A.R."/>
            <person name="Liu L."/>
            <person name="Xian W.D."/>
            <person name="Zhi X.Y."/>
            <person name="Li M.M."/>
            <person name="Silva L.P."/>
            <person name="Bowen B.P."/>
            <person name="Louie K."/>
            <person name="Briegel A."/>
            <person name="Pett-Ridge J."/>
            <person name="Weber P.K."/>
            <person name="Tocheva E.I."/>
            <person name="Woyke T."/>
            <person name="Northen T.R."/>
            <person name="Mayali X."/>
            <person name="Li W.J."/>
            <person name="Hedlund B.P."/>
        </authorList>
    </citation>
    <scope>NUCLEOTIDE SEQUENCE [LARGE SCALE GENOMIC DNA]</scope>
    <source>
        <strain evidence="3 4">YIM 72310</strain>
    </source>
</reference>
<proteinExistence type="predicted"/>
<dbReference type="InterPro" id="IPR020831">
    <property type="entry name" value="GlycerAld/Erythrose_P_DH"/>
</dbReference>
<organism evidence="3 4">
    <name type="scientific">Tepidiforma flava</name>
    <dbReference type="NCBI Taxonomy" id="3004094"/>
    <lineage>
        <taxon>Bacteria</taxon>
        <taxon>Bacillati</taxon>
        <taxon>Chloroflexota</taxon>
        <taxon>Tepidiformia</taxon>
        <taxon>Tepidiformales</taxon>
        <taxon>Tepidiformaceae</taxon>
        <taxon>Tepidiforma</taxon>
    </lineage>
</organism>
<dbReference type="Pfam" id="PF02800">
    <property type="entry name" value="Gp_dh_C"/>
    <property type="match status" value="1"/>
</dbReference>
<protein>
    <recommendedName>
        <fullName evidence="2">Glyceraldehyde 3-phosphate dehydrogenase catalytic domain-containing protein</fullName>
    </recommendedName>
</protein>
<accession>A0ABY7M881</accession>
<keyword evidence="4" id="KW-1185">Reference proteome</keyword>
<gene>
    <name evidence="3" type="ORF">O0235_02740</name>
</gene>
<evidence type="ECO:0000313" key="3">
    <source>
        <dbReference type="EMBL" id="WBL36497.1"/>
    </source>
</evidence>
<dbReference type="Gene3D" id="3.30.360.10">
    <property type="entry name" value="Dihydrodipicolinate Reductase, domain 2"/>
    <property type="match status" value="1"/>
</dbReference>
<dbReference type="Gene3D" id="3.40.50.720">
    <property type="entry name" value="NAD(P)-binding Rossmann-like Domain"/>
    <property type="match status" value="1"/>
</dbReference>
<dbReference type="PRINTS" id="PR00078">
    <property type="entry name" value="G3PDHDRGNASE"/>
</dbReference>
<dbReference type="PANTHER" id="PTHR43148">
    <property type="entry name" value="GLYCERALDEHYDE-3-PHOSPHATE DEHYDROGENASE 2"/>
    <property type="match status" value="1"/>
</dbReference>
<name>A0ABY7M881_9CHLR</name>
<evidence type="ECO:0000256" key="1">
    <source>
        <dbReference type="ARBA" id="ARBA00023002"/>
    </source>
</evidence>
<evidence type="ECO:0000313" key="4">
    <source>
        <dbReference type="Proteomes" id="UP001212803"/>
    </source>
</evidence>
<dbReference type="InterPro" id="IPR020829">
    <property type="entry name" value="GlycerAld_3-P_DH_cat"/>
</dbReference>
<feature type="domain" description="Glyceraldehyde 3-phosphate dehydrogenase catalytic" evidence="2">
    <location>
        <begin position="2"/>
        <end position="116"/>
    </location>
</feature>
<keyword evidence="1" id="KW-0560">Oxidoreductase</keyword>